<evidence type="ECO:0000313" key="2">
    <source>
        <dbReference type="Proteomes" id="UP000015530"/>
    </source>
</evidence>
<proteinExistence type="predicted"/>
<reference evidence="2" key="1">
    <citation type="journal article" date="2013" name="Mol. Plant Microbe Interact.">
        <title>Global aspects of pacC regulation of pathogenicity genes in Colletotrichum gloeosporioides as revealed by transcriptome analysis.</title>
        <authorList>
            <person name="Alkan N."/>
            <person name="Meng X."/>
            <person name="Friedlander G."/>
            <person name="Reuveni E."/>
            <person name="Sukno S."/>
            <person name="Sherman A."/>
            <person name="Thon M."/>
            <person name="Fluhr R."/>
            <person name="Prusky D."/>
        </authorList>
    </citation>
    <scope>NUCLEOTIDE SEQUENCE [LARGE SCALE GENOMIC DNA]</scope>
    <source>
        <strain evidence="2">Cg-14</strain>
    </source>
</reference>
<dbReference type="Proteomes" id="UP000015530">
    <property type="component" value="Unassembled WGS sequence"/>
</dbReference>
<gene>
    <name evidence="1" type="ORF">CGLO_14688</name>
</gene>
<sequence>MKKMNAILLDEGAASLVRL</sequence>
<dbReference type="AlphaFoldDB" id="T0K3D9"/>
<organism evidence="1 2">
    <name type="scientific">Colletotrichum gloeosporioides (strain Cg-14)</name>
    <name type="common">Anthracnose fungus</name>
    <name type="synonym">Glomerella cingulata</name>
    <dbReference type="NCBI Taxonomy" id="1237896"/>
    <lineage>
        <taxon>Eukaryota</taxon>
        <taxon>Fungi</taxon>
        <taxon>Dikarya</taxon>
        <taxon>Ascomycota</taxon>
        <taxon>Pezizomycotina</taxon>
        <taxon>Sordariomycetes</taxon>
        <taxon>Hypocreomycetidae</taxon>
        <taxon>Glomerellales</taxon>
        <taxon>Glomerellaceae</taxon>
        <taxon>Colletotrichum</taxon>
        <taxon>Colletotrichum gloeosporioides species complex</taxon>
    </lineage>
</organism>
<name>T0K3D9_COLGC</name>
<dbReference type="EMBL" id="AMYD01003472">
    <property type="protein sequence ID" value="EQB46274.1"/>
    <property type="molecule type" value="Genomic_DNA"/>
</dbReference>
<protein>
    <submittedName>
        <fullName evidence="1">Uncharacterized protein</fullName>
    </submittedName>
</protein>
<comment type="caution">
    <text evidence="1">The sequence shown here is derived from an EMBL/GenBank/DDBJ whole genome shotgun (WGS) entry which is preliminary data.</text>
</comment>
<evidence type="ECO:0000313" key="1">
    <source>
        <dbReference type="EMBL" id="EQB46274.1"/>
    </source>
</evidence>
<dbReference type="HOGENOM" id="CLU_3429959_0_0_1"/>
<accession>T0K3D9</accession>